<reference evidence="4" key="1">
    <citation type="submission" date="2025-08" db="UniProtKB">
        <authorList>
            <consortium name="Ensembl"/>
        </authorList>
    </citation>
    <scope>IDENTIFICATION</scope>
</reference>
<dbReference type="GO" id="GO:0003676">
    <property type="term" value="F:nucleic acid binding"/>
    <property type="evidence" value="ECO:0007669"/>
    <property type="project" value="InterPro"/>
</dbReference>
<dbReference type="Proteomes" id="UP000261540">
    <property type="component" value="Unplaced"/>
</dbReference>
<dbReference type="FunFam" id="3.30.420.10:FF:000063">
    <property type="entry name" value="Retrovirus-related Pol polyprotein from transposon 297-like Protein"/>
    <property type="match status" value="1"/>
</dbReference>
<dbReference type="Pfam" id="PF00665">
    <property type="entry name" value="rve"/>
    <property type="match status" value="1"/>
</dbReference>
<feature type="compositionally biased region" description="Low complexity" evidence="2">
    <location>
        <begin position="391"/>
        <end position="409"/>
    </location>
</feature>
<dbReference type="PANTHER" id="PTHR37984:SF7">
    <property type="entry name" value="INTEGRASE CATALYTIC DOMAIN-CONTAINING PROTEIN"/>
    <property type="match status" value="1"/>
</dbReference>
<organism evidence="4 5">
    <name type="scientific">Paramormyrops kingsleyae</name>
    <dbReference type="NCBI Taxonomy" id="1676925"/>
    <lineage>
        <taxon>Eukaryota</taxon>
        <taxon>Metazoa</taxon>
        <taxon>Chordata</taxon>
        <taxon>Craniata</taxon>
        <taxon>Vertebrata</taxon>
        <taxon>Euteleostomi</taxon>
        <taxon>Actinopterygii</taxon>
        <taxon>Neopterygii</taxon>
        <taxon>Teleostei</taxon>
        <taxon>Osteoglossocephala</taxon>
        <taxon>Osteoglossomorpha</taxon>
        <taxon>Osteoglossiformes</taxon>
        <taxon>Mormyridae</taxon>
        <taxon>Paramormyrops</taxon>
    </lineage>
</organism>
<dbReference type="SUPFAM" id="SSF53098">
    <property type="entry name" value="Ribonuclease H-like"/>
    <property type="match status" value="1"/>
</dbReference>
<dbReference type="PROSITE" id="PS50994">
    <property type="entry name" value="INTEGRASE"/>
    <property type="match status" value="1"/>
</dbReference>
<feature type="region of interest" description="Disordered" evidence="2">
    <location>
        <begin position="385"/>
        <end position="435"/>
    </location>
</feature>
<protein>
    <recommendedName>
        <fullName evidence="1">Gypsy retrotransposon integrase-like protein 1</fullName>
    </recommendedName>
</protein>
<dbReference type="InterPro" id="IPR012337">
    <property type="entry name" value="RNaseH-like_sf"/>
</dbReference>
<dbReference type="FunFam" id="1.10.340.70:FF:000004">
    <property type="entry name" value="Retrovirus-related Pol polyprotein from transposon 297-like Protein"/>
    <property type="match status" value="1"/>
</dbReference>
<feature type="domain" description="Integrase catalytic" evidence="3">
    <location>
        <begin position="137"/>
        <end position="247"/>
    </location>
</feature>
<dbReference type="Pfam" id="PF17921">
    <property type="entry name" value="Integrase_H2C2"/>
    <property type="match status" value="1"/>
</dbReference>
<evidence type="ECO:0000256" key="1">
    <source>
        <dbReference type="ARBA" id="ARBA00039658"/>
    </source>
</evidence>
<evidence type="ECO:0000313" key="4">
    <source>
        <dbReference type="Ensembl" id="ENSPKIP00000037680.1"/>
    </source>
</evidence>
<sequence length="447" mass="51044">MTLQVISSQRTEELRSVVKSDPTCQRLVGMIMHGWPSSYKELSHVLRPFFAMREEFVFVDGLIFRGQRLFIPSSLQSYYVTQLHQGHPGLAATQRRAKETMYWPTMYGDIERGLSRCAPCNALKSHHPREPMCPHEVPDLPWMFTAADIFEWHGKMHLVLVDSFSGWFELDHLPDMRSVTVIAKLKRHFAVHGTPQTLMTDNARQFVCSDFSDFSRAWDFKHIRSSPCYPQSNGLAERAVRSAKHLLEKCYREHGDIQAALLHLRNLSRSDLPSPAQLLFSRRTRTFLPEVTDRLRPSVCRDVKAVLTRRRQESKAYYDRKAHTLPPLQRGQTVRMQTAQGFDKMAVVQGMAQQPNSYVVTSQGRQYTRNRRHLLHVQEPAPVEEAENLYSPLSTVSPPTTPLSSAVSPYQSEAPTPGAGTQTVQPIVTRSGRVSRPSLRYQDYVTG</sequence>
<proteinExistence type="predicted"/>
<reference evidence="4" key="2">
    <citation type="submission" date="2025-09" db="UniProtKB">
        <authorList>
            <consortium name="Ensembl"/>
        </authorList>
    </citation>
    <scope>IDENTIFICATION</scope>
</reference>
<accession>A0A3B3T4U1</accession>
<dbReference type="PANTHER" id="PTHR37984">
    <property type="entry name" value="PROTEIN CBG26694"/>
    <property type="match status" value="1"/>
</dbReference>
<evidence type="ECO:0000256" key="2">
    <source>
        <dbReference type="SAM" id="MobiDB-lite"/>
    </source>
</evidence>
<dbReference type="Gene3D" id="1.10.340.70">
    <property type="match status" value="1"/>
</dbReference>
<dbReference type="InterPro" id="IPR050951">
    <property type="entry name" value="Retrovirus_Pol_polyprotein"/>
</dbReference>
<dbReference type="InterPro" id="IPR036397">
    <property type="entry name" value="RNaseH_sf"/>
</dbReference>
<dbReference type="Gene3D" id="3.30.420.10">
    <property type="entry name" value="Ribonuclease H-like superfamily/Ribonuclease H"/>
    <property type="match status" value="1"/>
</dbReference>
<feature type="compositionally biased region" description="Polar residues" evidence="2">
    <location>
        <begin position="410"/>
        <end position="428"/>
    </location>
</feature>
<dbReference type="AlphaFoldDB" id="A0A3B3T4U1"/>
<dbReference type="InterPro" id="IPR001584">
    <property type="entry name" value="Integrase_cat-core"/>
</dbReference>
<keyword evidence="5" id="KW-1185">Reference proteome</keyword>
<dbReference type="GeneTree" id="ENSGT00490000044642"/>
<dbReference type="GO" id="GO:0015074">
    <property type="term" value="P:DNA integration"/>
    <property type="evidence" value="ECO:0007669"/>
    <property type="project" value="InterPro"/>
</dbReference>
<evidence type="ECO:0000259" key="3">
    <source>
        <dbReference type="PROSITE" id="PS50994"/>
    </source>
</evidence>
<evidence type="ECO:0000313" key="5">
    <source>
        <dbReference type="Proteomes" id="UP000261540"/>
    </source>
</evidence>
<dbReference type="STRING" id="1676925.ENSPKIP00000037680"/>
<name>A0A3B3T4U1_9TELE</name>
<dbReference type="InterPro" id="IPR041588">
    <property type="entry name" value="Integrase_H2C2"/>
</dbReference>
<dbReference type="Ensembl" id="ENSPKIT00000018654.1">
    <property type="protein sequence ID" value="ENSPKIP00000037680.1"/>
    <property type="gene ID" value="ENSPKIG00000015765.1"/>
</dbReference>